<reference evidence="5" key="2">
    <citation type="submission" date="2023-01" db="EMBL/GenBank/DDBJ databases">
        <authorList>
            <person name="Sun Q."/>
            <person name="Evtushenko L."/>
        </authorList>
    </citation>
    <scope>NUCLEOTIDE SEQUENCE</scope>
    <source>
        <strain evidence="5">VKM B-2789</strain>
    </source>
</reference>
<organism evidence="5 6">
    <name type="scientific">Ancylobacter defluvii</name>
    <dbReference type="NCBI Taxonomy" id="1282440"/>
    <lineage>
        <taxon>Bacteria</taxon>
        <taxon>Pseudomonadati</taxon>
        <taxon>Pseudomonadota</taxon>
        <taxon>Alphaproteobacteria</taxon>
        <taxon>Hyphomicrobiales</taxon>
        <taxon>Xanthobacteraceae</taxon>
        <taxon>Ancylobacter</taxon>
    </lineage>
</organism>
<feature type="signal peptide" evidence="4">
    <location>
        <begin position="1"/>
        <end position="19"/>
    </location>
</feature>
<dbReference type="Gene3D" id="1.10.890.10">
    <property type="entry name" value="HNS-dependent expression A"/>
    <property type="match status" value="1"/>
</dbReference>
<dbReference type="AlphaFoldDB" id="A0A9W6JXQ4"/>
<gene>
    <name evidence="5" type="ORF">GCM10017653_31370</name>
</gene>
<evidence type="ECO:0000313" key="5">
    <source>
        <dbReference type="EMBL" id="GLK85067.1"/>
    </source>
</evidence>
<dbReference type="Pfam" id="PF06411">
    <property type="entry name" value="HdeA"/>
    <property type="match status" value="1"/>
</dbReference>
<evidence type="ECO:0000256" key="2">
    <source>
        <dbReference type="ARBA" id="ARBA00022764"/>
    </source>
</evidence>
<name>A0A9W6JXQ4_9HYPH</name>
<protein>
    <recommendedName>
        <fullName evidence="7">Acid stress chaperone HdeB</fullName>
    </recommendedName>
</protein>
<proteinExistence type="predicted"/>
<evidence type="ECO:0000256" key="3">
    <source>
        <dbReference type="ARBA" id="ARBA00023186"/>
    </source>
</evidence>
<keyword evidence="1 4" id="KW-0732">Signal</keyword>
<feature type="chain" id="PRO_5040797095" description="Acid stress chaperone HdeB" evidence="4">
    <location>
        <begin position="20"/>
        <end position="95"/>
    </location>
</feature>
<evidence type="ECO:0000256" key="1">
    <source>
        <dbReference type="ARBA" id="ARBA00022729"/>
    </source>
</evidence>
<dbReference type="InterPro" id="IPR038303">
    <property type="entry name" value="HdeA/HdeB_sf"/>
</dbReference>
<evidence type="ECO:0000256" key="4">
    <source>
        <dbReference type="SAM" id="SignalP"/>
    </source>
</evidence>
<comment type="caution">
    <text evidence="5">The sequence shown here is derived from an EMBL/GenBank/DDBJ whole genome shotgun (WGS) entry which is preliminary data.</text>
</comment>
<evidence type="ECO:0008006" key="7">
    <source>
        <dbReference type="Google" id="ProtNLM"/>
    </source>
</evidence>
<keyword evidence="2" id="KW-0574">Periplasm</keyword>
<accession>A0A9W6JXQ4</accession>
<dbReference type="EMBL" id="BSFM01000014">
    <property type="protein sequence ID" value="GLK85067.1"/>
    <property type="molecule type" value="Genomic_DNA"/>
</dbReference>
<keyword evidence="3" id="KW-0143">Chaperone</keyword>
<dbReference type="InterPro" id="IPR010486">
    <property type="entry name" value="HNS-dep_expression_A/B"/>
</dbReference>
<keyword evidence="6" id="KW-1185">Reference proteome</keyword>
<sequence>MKYAVAVVAFVLSASPVMADKWDLSTMTCKQFIDSDKSTIGIILSWLDAYYKDEDAPPVIDTDKFVQNAEKLGAYCAINPQIGLITATDSLFGSE</sequence>
<reference evidence="5" key="1">
    <citation type="journal article" date="2014" name="Int. J. Syst. Evol. Microbiol.">
        <title>Complete genome sequence of Corynebacterium casei LMG S-19264T (=DSM 44701T), isolated from a smear-ripened cheese.</title>
        <authorList>
            <consortium name="US DOE Joint Genome Institute (JGI-PGF)"/>
            <person name="Walter F."/>
            <person name="Albersmeier A."/>
            <person name="Kalinowski J."/>
            <person name="Ruckert C."/>
        </authorList>
    </citation>
    <scope>NUCLEOTIDE SEQUENCE</scope>
    <source>
        <strain evidence="5">VKM B-2789</strain>
    </source>
</reference>
<dbReference type="Proteomes" id="UP001143330">
    <property type="component" value="Unassembled WGS sequence"/>
</dbReference>
<evidence type="ECO:0000313" key="6">
    <source>
        <dbReference type="Proteomes" id="UP001143330"/>
    </source>
</evidence>